<keyword evidence="2" id="KW-1185">Reference proteome</keyword>
<comment type="caution">
    <text evidence="1">The sequence shown here is derived from an EMBL/GenBank/DDBJ whole genome shotgun (WGS) entry which is preliminary data.</text>
</comment>
<reference evidence="1" key="1">
    <citation type="submission" date="2021-02" db="EMBL/GenBank/DDBJ databases">
        <authorList>
            <person name="Steward A R."/>
        </authorList>
    </citation>
    <scope>NUCLEOTIDE SEQUENCE</scope>
</reference>
<gene>
    <name evidence="1" type="ORF">PMACD_LOCUS15118</name>
</gene>
<accession>A0A821XLE2</accession>
<sequence length="98" mass="11093">MIDKDTYIAYTRSGRAVAQKIVSKGVSKEALFALKAWCLPPGPGDSSGKILITFIGELEPAACCRSSYALVLIFLFTRELENYHRLRHLNFFYFTLEL</sequence>
<protein>
    <submittedName>
        <fullName evidence="1">Uncharacterized protein</fullName>
    </submittedName>
</protein>
<proteinExistence type="predicted"/>
<dbReference type="EMBL" id="CAJOBZ010000069">
    <property type="protein sequence ID" value="CAF4945222.1"/>
    <property type="molecule type" value="Genomic_DNA"/>
</dbReference>
<evidence type="ECO:0000313" key="2">
    <source>
        <dbReference type="Proteomes" id="UP000663880"/>
    </source>
</evidence>
<evidence type="ECO:0000313" key="1">
    <source>
        <dbReference type="EMBL" id="CAF4945222.1"/>
    </source>
</evidence>
<organism evidence="1 2">
    <name type="scientific">Pieris macdunnoughi</name>
    <dbReference type="NCBI Taxonomy" id="345717"/>
    <lineage>
        <taxon>Eukaryota</taxon>
        <taxon>Metazoa</taxon>
        <taxon>Ecdysozoa</taxon>
        <taxon>Arthropoda</taxon>
        <taxon>Hexapoda</taxon>
        <taxon>Insecta</taxon>
        <taxon>Pterygota</taxon>
        <taxon>Neoptera</taxon>
        <taxon>Endopterygota</taxon>
        <taxon>Lepidoptera</taxon>
        <taxon>Glossata</taxon>
        <taxon>Ditrysia</taxon>
        <taxon>Papilionoidea</taxon>
        <taxon>Pieridae</taxon>
        <taxon>Pierinae</taxon>
        <taxon>Pieris</taxon>
    </lineage>
</organism>
<dbReference type="Proteomes" id="UP000663880">
    <property type="component" value="Unassembled WGS sequence"/>
</dbReference>
<dbReference type="AlphaFoldDB" id="A0A821XLE2"/>
<name>A0A821XLE2_9NEOP</name>